<dbReference type="Proteomes" id="UP000326837">
    <property type="component" value="Chromosome"/>
</dbReference>
<evidence type="ECO:0000313" key="3">
    <source>
        <dbReference type="Proteomes" id="UP000326837"/>
    </source>
</evidence>
<evidence type="ECO:0000256" key="1">
    <source>
        <dbReference type="SAM" id="Phobius"/>
    </source>
</evidence>
<dbReference type="EMBL" id="AP021861">
    <property type="protein sequence ID" value="BBO34368.1"/>
    <property type="molecule type" value="Genomic_DNA"/>
</dbReference>
<dbReference type="KEGG" id="lpav:PLANPX_3980"/>
<name>A0A5K7XD27_9BACT</name>
<sequence>MTVVEAIKVCPFCGETILAVARKCRYCRTYLDRALAPAAKATRYPLTDRAIKGVNQPKSAIVAGGLGVLAWFPIVGALFGLLAVLFGLLALRTIGADPSRAGRGRAWFGIVSGGAMSVLWSIVAANAHLNAT</sequence>
<gene>
    <name evidence="2" type="ORF">PLANPX_3980</name>
</gene>
<feature type="transmembrane region" description="Helical" evidence="1">
    <location>
        <begin position="106"/>
        <end position="129"/>
    </location>
</feature>
<keyword evidence="1" id="KW-1133">Transmembrane helix</keyword>
<reference evidence="3" key="1">
    <citation type="submission" date="2019-10" db="EMBL/GenBank/DDBJ databases">
        <title>Lacipirellula parvula gen. nov., sp. nov., representing a lineage of planctomycetes widespread in freshwater anoxic habitats, and description of the family Lacipirellulaceae.</title>
        <authorList>
            <person name="Dedysh S.N."/>
            <person name="Kulichevskaya I.S."/>
            <person name="Beletsky A.V."/>
            <person name="Rakitin A.L."/>
            <person name="Mardanov A.V."/>
            <person name="Ivanova A.A."/>
            <person name="Saltykova V.X."/>
            <person name="Rijpstra W.I.C."/>
            <person name="Sinninghe Damste J.S."/>
            <person name="Ravin N.V."/>
        </authorList>
    </citation>
    <scope>NUCLEOTIDE SEQUENCE [LARGE SCALE GENOMIC DNA]</scope>
    <source>
        <strain evidence="3">PX69</strain>
    </source>
</reference>
<keyword evidence="1" id="KW-0472">Membrane</keyword>
<feature type="transmembrane region" description="Helical" evidence="1">
    <location>
        <begin position="68"/>
        <end position="94"/>
    </location>
</feature>
<proteinExistence type="predicted"/>
<evidence type="ECO:0008006" key="4">
    <source>
        <dbReference type="Google" id="ProtNLM"/>
    </source>
</evidence>
<dbReference type="RefSeq" id="WP_152099953.1">
    <property type="nucleotide sequence ID" value="NZ_AP021861.1"/>
</dbReference>
<accession>A0A5K7XD27</accession>
<protein>
    <recommendedName>
        <fullName evidence="4">DUF4190 domain-containing protein</fullName>
    </recommendedName>
</protein>
<keyword evidence="1" id="KW-0812">Transmembrane</keyword>
<keyword evidence="3" id="KW-1185">Reference proteome</keyword>
<dbReference type="AlphaFoldDB" id="A0A5K7XD27"/>
<organism evidence="2 3">
    <name type="scientific">Lacipirellula parvula</name>
    <dbReference type="NCBI Taxonomy" id="2650471"/>
    <lineage>
        <taxon>Bacteria</taxon>
        <taxon>Pseudomonadati</taxon>
        <taxon>Planctomycetota</taxon>
        <taxon>Planctomycetia</taxon>
        <taxon>Pirellulales</taxon>
        <taxon>Lacipirellulaceae</taxon>
        <taxon>Lacipirellula</taxon>
    </lineage>
</organism>
<evidence type="ECO:0000313" key="2">
    <source>
        <dbReference type="EMBL" id="BBO34368.1"/>
    </source>
</evidence>